<dbReference type="Proteomes" id="UP000178911">
    <property type="component" value="Unassembled WGS sequence"/>
</dbReference>
<proteinExistence type="predicted"/>
<dbReference type="STRING" id="1802695.A3A13_02885"/>
<evidence type="ECO:0000313" key="1">
    <source>
        <dbReference type="EMBL" id="OGN23993.1"/>
    </source>
</evidence>
<evidence type="ECO:0000313" key="2">
    <source>
        <dbReference type="Proteomes" id="UP000178911"/>
    </source>
</evidence>
<dbReference type="AlphaFoldDB" id="A0A1F8GF97"/>
<organism evidence="1 2">
    <name type="scientific">Candidatus Yanofskybacteria bacterium RIFCSPLOWO2_01_FULL_43_22</name>
    <dbReference type="NCBI Taxonomy" id="1802695"/>
    <lineage>
        <taxon>Bacteria</taxon>
        <taxon>Candidatus Yanofskyibacteriota</taxon>
    </lineage>
</organism>
<sequence>MAKTASVGYSKLVVDENWATYFYLVPPEWKVVKRDELNKYPRLDPAQCYDVKLPNGTVFTGCEIRVQTHHTRGMGGMSEDSSSSEAFFLANGLEIKLKSGFLLRPNKTATTRRRCKLEDQKQENMRKDLLTRREEIDRKLADL</sequence>
<accession>A0A1F8GF97</accession>
<protein>
    <submittedName>
        <fullName evidence="1">Uncharacterized protein</fullName>
    </submittedName>
</protein>
<dbReference type="EMBL" id="MGKJ01000014">
    <property type="protein sequence ID" value="OGN23993.1"/>
    <property type="molecule type" value="Genomic_DNA"/>
</dbReference>
<name>A0A1F8GF97_9BACT</name>
<gene>
    <name evidence="1" type="ORF">A3A13_02885</name>
</gene>
<reference evidence="1 2" key="1">
    <citation type="journal article" date="2016" name="Nat. Commun.">
        <title>Thousands of microbial genomes shed light on interconnected biogeochemical processes in an aquifer system.</title>
        <authorList>
            <person name="Anantharaman K."/>
            <person name="Brown C.T."/>
            <person name="Hug L.A."/>
            <person name="Sharon I."/>
            <person name="Castelle C.J."/>
            <person name="Probst A.J."/>
            <person name="Thomas B.C."/>
            <person name="Singh A."/>
            <person name="Wilkins M.J."/>
            <person name="Karaoz U."/>
            <person name="Brodie E.L."/>
            <person name="Williams K.H."/>
            <person name="Hubbard S.S."/>
            <person name="Banfield J.F."/>
        </authorList>
    </citation>
    <scope>NUCLEOTIDE SEQUENCE [LARGE SCALE GENOMIC DNA]</scope>
</reference>
<comment type="caution">
    <text evidence="1">The sequence shown here is derived from an EMBL/GenBank/DDBJ whole genome shotgun (WGS) entry which is preliminary data.</text>
</comment>